<sequence length="127" mass="15371">MSLYEWIQHHMKTHILRFEHLDHYLEADAVDIEAYLSRINPLFVTALRSDDGVTAWRMVNDLESVLLGRFKRRQKKVKVTLEIELDMSDFAIVFCKSEQRRIIERVTTYMTNHEIENWRITRIHRLQ</sequence>
<reference evidence="1 2" key="1">
    <citation type="journal article" date="2013" name="Genome Announc.">
        <title>Draft Genome Sequence of Exiguobacterium pavilionensis Strain RW-2, with Wide Thermal, Salinity, and pH Tolerance, Isolated from Modern Freshwater Microbialites.</title>
        <authorList>
            <person name="White R.A.III."/>
            <person name="Grassa C.J."/>
            <person name="Suttle C.A."/>
        </authorList>
    </citation>
    <scope>NUCLEOTIDE SEQUENCE [LARGE SCALE GENOMIC DNA]</scope>
    <source>
        <strain evidence="1 2">RW-2</strain>
    </source>
</reference>
<accession>U1LZ60</accession>
<organism evidence="1 2">
    <name type="scientific">Exiguobacterium chiriqhucha RW-2</name>
    <dbReference type="NCBI Taxonomy" id="1345023"/>
    <lineage>
        <taxon>Bacteria</taxon>
        <taxon>Bacillati</taxon>
        <taxon>Bacillota</taxon>
        <taxon>Bacilli</taxon>
        <taxon>Bacillales</taxon>
        <taxon>Bacillales Family XII. Incertae Sedis</taxon>
        <taxon>Exiguobacterium</taxon>
    </lineage>
</organism>
<evidence type="ECO:0000313" key="2">
    <source>
        <dbReference type="Proteomes" id="UP000016464"/>
    </source>
</evidence>
<gene>
    <name evidence="1" type="ORF">M467_12055</name>
</gene>
<dbReference type="AlphaFoldDB" id="U1LZ60"/>
<evidence type="ECO:0000313" key="1">
    <source>
        <dbReference type="EMBL" id="ERG68014.1"/>
    </source>
</evidence>
<keyword evidence="2" id="KW-1185">Reference proteome</keyword>
<dbReference type="PATRIC" id="fig|1345023.5.peg.615"/>
<name>U1LZ60_9BACL</name>
<comment type="caution">
    <text evidence="1">The sequence shown here is derived from an EMBL/GenBank/DDBJ whole genome shotgun (WGS) entry which is preliminary data.</text>
</comment>
<proteinExistence type="predicted"/>
<dbReference type="RefSeq" id="WP_021065774.1">
    <property type="nucleotide sequence ID" value="NZ_ATCL01000012.1"/>
</dbReference>
<dbReference type="EMBL" id="ATCL01000012">
    <property type="protein sequence ID" value="ERG68014.1"/>
    <property type="molecule type" value="Genomic_DNA"/>
</dbReference>
<dbReference type="Proteomes" id="UP000016464">
    <property type="component" value="Unassembled WGS sequence"/>
</dbReference>
<protein>
    <submittedName>
        <fullName evidence="1">Uncharacterized protein</fullName>
    </submittedName>
</protein>